<evidence type="ECO:0000256" key="2">
    <source>
        <dbReference type="ARBA" id="ARBA00006459"/>
    </source>
</evidence>
<feature type="transmembrane region" description="Helical" evidence="11">
    <location>
        <begin position="368"/>
        <end position="389"/>
    </location>
</feature>
<dbReference type="GO" id="GO:0046872">
    <property type="term" value="F:metal ion binding"/>
    <property type="evidence" value="ECO:0007669"/>
    <property type="project" value="UniProtKB-KW"/>
</dbReference>
<evidence type="ECO:0000313" key="12">
    <source>
        <dbReference type="EMBL" id="KAK3788153.1"/>
    </source>
</evidence>
<feature type="transmembrane region" description="Helical" evidence="11">
    <location>
        <begin position="410"/>
        <end position="426"/>
    </location>
</feature>
<dbReference type="GO" id="GO:0005886">
    <property type="term" value="C:plasma membrane"/>
    <property type="evidence" value="ECO:0007669"/>
    <property type="project" value="TreeGrafter"/>
</dbReference>
<feature type="binding site" evidence="8">
    <location>
        <position position="25"/>
    </location>
    <ligand>
        <name>Na(+)</name>
        <dbReference type="ChEBI" id="CHEBI:29101"/>
        <label>1</label>
    </ligand>
</feature>
<dbReference type="PANTHER" id="PTHR11616">
    <property type="entry name" value="SODIUM/CHLORIDE DEPENDENT TRANSPORTER"/>
    <property type="match status" value="1"/>
</dbReference>
<feature type="binding site" evidence="8">
    <location>
        <position position="32"/>
    </location>
    <ligand>
        <name>Na(+)</name>
        <dbReference type="ChEBI" id="CHEBI:29101"/>
        <label>1</label>
    </ligand>
</feature>
<sequence length="637" mass="71317">MPHQEDQQQRATWGRHLEFFVICIGFAVGLGNVWRFPHLMYSSGGGAFFIPYLISLVFMGAPLFCLEILFGQFASRGPINIWEINLLFKGLGYTLVIMSGVISIYYNVVVATAIYFFFASLQDPLPWTTCGNEWNTCDCRTPGMNTTLTDPLLWVNTTSGLDCSSMNFTGDRIKSASEEYYYNSVLERTDGIHVPGAVKWDLTLCNLLGWVIICAALIGGVKSMGKAGYVSAILPYILLTVLVVRGVTLEGASKGLTFYLEPDFSKLADSRVWKRAAAQIFFSLSCCTGSLTAMSSYTKFNNNFISDSLVIPVINCFTSFYAGLAIFSVLGFMSHNTGLGVANVTTEGPGLTFVAYPEALAQMPVPQFWSALFFFMVVCLGMGTQFPSVETVLTGLQDEFPVLRKRKNNLIFRIGVCVAGFLLGIPQTTQASVNMIVYFVVPLLGGFYVLEWCDIFVGWPLLLVGFLQVVAIVWVYGLNRFSEDIYMMIGSNCIAWIIFKGYFEWAIFGAIPVLLLIIIAFDIYDYTPITSDSYPAWSEALGWLFVVAIMMWVPLWYIARLAWAFWNRNPITDTFWTVLHRENQPTSYWGPKDPNNRTIPRYQTDSTINSAELQHLNQQSSTSQENTDHQENGLLVC</sequence>
<reference evidence="12" key="1">
    <citation type="journal article" date="2023" name="G3 (Bethesda)">
        <title>A reference genome for the long-term kleptoplast-retaining sea slug Elysia crispata morphotype clarki.</title>
        <authorList>
            <person name="Eastman K.E."/>
            <person name="Pendleton A.L."/>
            <person name="Shaikh M.A."/>
            <person name="Suttiyut T."/>
            <person name="Ogas R."/>
            <person name="Tomko P."/>
            <person name="Gavelis G."/>
            <person name="Widhalm J.R."/>
            <person name="Wisecaver J.H."/>
        </authorList>
    </citation>
    <scope>NUCLEOTIDE SEQUENCE</scope>
    <source>
        <strain evidence="12">ECLA1</strain>
    </source>
</reference>
<keyword evidence="8" id="KW-0915">Sodium</keyword>
<dbReference type="PROSITE" id="PS00754">
    <property type="entry name" value="NA_NEUROTRAN_SYMP_2"/>
    <property type="match status" value="1"/>
</dbReference>
<dbReference type="PRINTS" id="PR00176">
    <property type="entry name" value="NANEUSMPORT"/>
</dbReference>
<keyword evidence="6 11" id="KW-0472">Membrane</keyword>
<feature type="region of interest" description="Disordered" evidence="10">
    <location>
        <begin position="616"/>
        <end position="637"/>
    </location>
</feature>
<dbReference type="PROSITE" id="PS50267">
    <property type="entry name" value="NA_NEUROTRAN_SYMP_3"/>
    <property type="match status" value="1"/>
</dbReference>
<dbReference type="GO" id="GO:0089718">
    <property type="term" value="P:amino acid import across plasma membrane"/>
    <property type="evidence" value="ECO:0007669"/>
    <property type="project" value="TreeGrafter"/>
</dbReference>
<feature type="binding site" evidence="8">
    <location>
        <position position="315"/>
    </location>
    <ligand>
        <name>Na(+)</name>
        <dbReference type="ChEBI" id="CHEBI:29101"/>
        <label>1</label>
    </ligand>
</feature>
<dbReference type="SUPFAM" id="SSF161070">
    <property type="entry name" value="SNF-like"/>
    <property type="match status" value="1"/>
</dbReference>
<evidence type="ECO:0000256" key="5">
    <source>
        <dbReference type="ARBA" id="ARBA00022989"/>
    </source>
</evidence>
<evidence type="ECO:0000256" key="7">
    <source>
        <dbReference type="ARBA" id="ARBA00023180"/>
    </source>
</evidence>
<accession>A0AAE1AI86</accession>
<comment type="caution">
    <text evidence="12">The sequence shown here is derived from an EMBL/GenBank/DDBJ whole genome shotgun (WGS) entry which is preliminary data.</text>
</comment>
<evidence type="ECO:0000256" key="9">
    <source>
        <dbReference type="PIRSR" id="PIRSR600175-2"/>
    </source>
</evidence>
<feature type="disulfide bond" evidence="9">
    <location>
        <begin position="130"/>
        <end position="139"/>
    </location>
</feature>
<keyword evidence="8" id="KW-0479">Metal-binding</keyword>
<keyword evidence="5 11" id="KW-1133">Transmembrane helix</keyword>
<dbReference type="AlphaFoldDB" id="A0AAE1AI86"/>
<feature type="transmembrane region" description="Helical" evidence="11">
    <location>
        <begin position="506"/>
        <end position="524"/>
    </location>
</feature>
<keyword evidence="3" id="KW-0813">Transport</keyword>
<comment type="subcellular location">
    <subcellularLocation>
        <location evidence="1">Membrane</location>
        <topology evidence="1">Multi-pass membrane protein</topology>
    </subcellularLocation>
</comment>
<dbReference type="GO" id="GO:0005283">
    <property type="term" value="F:amino acid:sodium symporter activity"/>
    <property type="evidence" value="ECO:0007669"/>
    <property type="project" value="TreeGrafter"/>
</dbReference>
<dbReference type="EMBL" id="JAWDGP010001796">
    <property type="protein sequence ID" value="KAK3788153.1"/>
    <property type="molecule type" value="Genomic_DNA"/>
</dbReference>
<comment type="similarity">
    <text evidence="2">Belongs to the sodium:neurotransmitter symporter (SNF) (TC 2.A.22) family.</text>
</comment>
<keyword evidence="4 11" id="KW-0812">Transmembrane</keyword>
<feature type="transmembrane region" description="Helical" evidence="11">
    <location>
        <begin position="17"/>
        <end position="36"/>
    </location>
</feature>
<keyword evidence="13" id="KW-1185">Reference proteome</keyword>
<feature type="binding site" evidence="8">
    <location>
        <position position="380"/>
    </location>
    <ligand>
        <name>Na(+)</name>
        <dbReference type="ChEBI" id="CHEBI:29101"/>
        <label>1</label>
    </ligand>
</feature>
<feature type="transmembrane region" description="Helical" evidence="11">
    <location>
        <begin position="48"/>
        <end position="70"/>
    </location>
</feature>
<evidence type="ECO:0000256" key="4">
    <source>
        <dbReference type="ARBA" id="ARBA00022692"/>
    </source>
</evidence>
<keyword evidence="9" id="KW-1015">Disulfide bond</keyword>
<protein>
    <recommendedName>
        <fullName evidence="14">Transporter</fullName>
    </recommendedName>
</protein>
<evidence type="ECO:0000256" key="8">
    <source>
        <dbReference type="PIRSR" id="PIRSR600175-1"/>
    </source>
</evidence>
<feature type="transmembrane region" description="Helical" evidence="11">
    <location>
        <begin position="309"/>
        <end position="333"/>
    </location>
</feature>
<dbReference type="InterPro" id="IPR000175">
    <property type="entry name" value="Na/ntran_symport"/>
</dbReference>
<feature type="transmembrane region" description="Helical" evidence="11">
    <location>
        <begin position="276"/>
        <end position="297"/>
    </location>
</feature>
<evidence type="ECO:0000256" key="10">
    <source>
        <dbReference type="SAM" id="MobiDB-lite"/>
    </source>
</evidence>
<feature type="transmembrane region" description="Helical" evidence="11">
    <location>
        <begin position="540"/>
        <end position="559"/>
    </location>
</feature>
<dbReference type="Proteomes" id="UP001283361">
    <property type="component" value="Unassembled WGS sequence"/>
</dbReference>
<dbReference type="Pfam" id="PF00209">
    <property type="entry name" value="SNF"/>
    <property type="match status" value="1"/>
</dbReference>
<feature type="binding site" evidence="8">
    <location>
        <position position="283"/>
    </location>
    <ligand>
        <name>Na(+)</name>
        <dbReference type="ChEBI" id="CHEBI:29101"/>
        <label>1</label>
    </ligand>
</feature>
<feature type="transmembrane region" description="Helical" evidence="11">
    <location>
        <begin position="457"/>
        <end position="477"/>
    </location>
</feature>
<proteinExistence type="inferred from homology"/>
<feature type="compositionally biased region" description="Polar residues" evidence="10">
    <location>
        <begin position="616"/>
        <end position="625"/>
    </location>
</feature>
<evidence type="ECO:0000256" key="11">
    <source>
        <dbReference type="SAM" id="Phobius"/>
    </source>
</evidence>
<gene>
    <name evidence="12" type="ORF">RRG08_042847</name>
</gene>
<evidence type="ECO:0008006" key="14">
    <source>
        <dbReference type="Google" id="ProtNLM"/>
    </source>
</evidence>
<feature type="binding site" evidence="8">
    <location>
        <position position="27"/>
    </location>
    <ligand>
        <name>Na(+)</name>
        <dbReference type="ChEBI" id="CHEBI:29101"/>
        <label>1</label>
    </ligand>
</feature>
<dbReference type="PANTHER" id="PTHR11616:SF321">
    <property type="entry name" value="SODIUM-DEPENDENT NUTRIENT AMINO ACID TRANSPORTER 1-RELATED"/>
    <property type="match status" value="1"/>
</dbReference>
<feature type="transmembrane region" description="Helical" evidence="11">
    <location>
        <begin position="200"/>
        <end position="221"/>
    </location>
</feature>
<evidence type="ECO:0000256" key="6">
    <source>
        <dbReference type="ARBA" id="ARBA00023136"/>
    </source>
</evidence>
<feature type="transmembrane region" description="Helical" evidence="11">
    <location>
        <begin position="228"/>
        <end position="248"/>
    </location>
</feature>
<dbReference type="InterPro" id="IPR037272">
    <property type="entry name" value="SNS_sf"/>
</dbReference>
<evidence type="ECO:0000256" key="3">
    <source>
        <dbReference type="ARBA" id="ARBA00022448"/>
    </source>
</evidence>
<feature type="binding site" evidence="8">
    <location>
        <position position="28"/>
    </location>
    <ligand>
        <name>Na(+)</name>
        <dbReference type="ChEBI" id="CHEBI:29101"/>
        <label>1</label>
    </ligand>
</feature>
<name>A0AAE1AI86_9GAST</name>
<organism evidence="12 13">
    <name type="scientific">Elysia crispata</name>
    <name type="common">lettuce slug</name>
    <dbReference type="NCBI Taxonomy" id="231223"/>
    <lineage>
        <taxon>Eukaryota</taxon>
        <taxon>Metazoa</taxon>
        <taxon>Spiralia</taxon>
        <taxon>Lophotrochozoa</taxon>
        <taxon>Mollusca</taxon>
        <taxon>Gastropoda</taxon>
        <taxon>Heterobranchia</taxon>
        <taxon>Euthyneura</taxon>
        <taxon>Panpulmonata</taxon>
        <taxon>Sacoglossa</taxon>
        <taxon>Placobranchoidea</taxon>
        <taxon>Plakobranchidae</taxon>
        <taxon>Elysia</taxon>
    </lineage>
</organism>
<feature type="transmembrane region" description="Helical" evidence="11">
    <location>
        <begin position="91"/>
        <end position="118"/>
    </location>
</feature>
<keyword evidence="7" id="KW-0325">Glycoprotein</keyword>
<evidence type="ECO:0000313" key="13">
    <source>
        <dbReference type="Proteomes" id="UP001283361"/>
    </source>
</evidence>
<evidence type="ECO:0000256" key="1">
    <source>
        <dbReference type="ARBA" id="ARBA00004141"/>
    </source>
</evidence>